<evidence type="ECO:0000313" key="9">
    <source>
        <dbReference type="Proteomes" id="UP000029273"/>
    </source>
</evidence>
<dbReference type="GO" id="GO:0004527">
    <property type="term" value="F:exonuclease activity"/>
    <property type="evidence" value="ECO:0007669"/>
    <property type="project" value="UniProtKB-KW"/>
</dbReference>
<keyword evidence="1" id="KW-0963">Cytoplasm</keyword>
<dbReference type="SUPFAM" id="SSF51556">
    <property type="entry name" value="Metallo-dependent hydrolases"/>
    <property type="match status" value="1"/>
</dbReference>
<evidence type="ECO:0000313" key="8">
    <source>
        <dbReference type="EMBL" id="OBS10044.1"/>
    </source>
</evidence>
<evidence type="ECO:0000256" key="4">
    <source>
        <dbReference type="ARBA" id="ARBA00022801"/>
    </source>
</evidence>
<dbReference type="GO" id="GO:0046872">
    <property type="term" value="F:metal ion binding"/>
    <property type="evidence" value="ECO:0007669"/>
    <property type="project" value="UniProtKB-KW"/>
</dbReference>
<feature type="binding site" evidence="7">
    <location>
        <position position="207"/>
    </location>
    <ligand>
        <name>a divalent metal cation</name>
        <dbReference type="ChEBI" id="CHEBI:60240"/>
        <label>1</label>
    </ligand>
</feature>
<name>A0A1A6C658_9GAMM</name>
<dbReference type="PIRSF" id="PIRSF005902">
    <property type="entry name" value="DNase_TatD"/>
    <property type="match status" value="1"/>
</dbReference>
<dbReference type="EMBL" id="JQSG02000002">
    <property type="protein sequence ID" value="OBS10044.1"/>
    <property type="molecule type" value="Genomic_DNA"/>
</dbReference>
<dbReference type="RefSeq" id="WP_038093808.1">
    <property type="nucleotide sequence ID" value="NZ_JQSG02000002.1"/>
</dbReference>
<feature type="binding site" evidence="7">
    <location>
        <position position="95"/>
    </location>
    <ligand>
        <name>a divalent metal cation</name>
        <dbReference type="ChEBI" id="CHEBI:60240"/>
        <label>1</label>
    </ligand>
</feature>
<evidence type="ECO:0000256" key="7">
    <source>
        <dbReference type="PIRSR" id="PIRSR005902-1"/>
    </source>
</evidence>
<dbReference type="InterPro" id="IPR001130">
    <property type="entry name" value="TatD-like"/>
</dbReference>
<organism evidence="8 9">
    <name type="scientific">Acidihalobacter prosperus</name>
    <dbReference type="NCBI Taxonomy" id="160660"/>
    <lineage>
        <taxon>Bacteria</taxon>
        <taxon>Pseudomonadati</taxon>
        <taxon>Pseudomonadota</taxon>
        <taxon>Gammaproteobacteria</taxon>
        <taxon>Chromatiales</taxon>
        <taxon>Ectothiorhodospiraceae</taxon>
        <taxon>Acidihalobacter</taxon>
    </lineage>
</organism>
<dbReference type="InterPro" id="IPR050891">
    <property type="entry name" value="TatD-type_Hydrolase"/>
</dbReference>
<evidence type="ECO:0000256" key="1">
    <source>
        <dbReference type="ARBA" id="ARBA00022490"/>
    </source>
</evidence>
<dbReference type="Gene3D" id="3.20.20.140">
    <property type="entry name" value="Metal-dependent hydrolases"/>
    <property type="match status" value="1"/>
</dbReference>
<dbReference type="InterPro" id="IPR032466">
    <property type="entry name" value="Metal_Hydrolase"/>
</dbReference>
<keyword evidence="4" id="KW-0378">Hydrolase</keyword>
<reference evidence="8 9" key="1">
    <citation type="journal article" date="2014" name="Genome Announc.">
        <title>Draft Genome Sequence of the Iron-Oxidizing, Acidophilic, and Halotolerant 'Thiobacillus prosperus' Type Strain DSM 5130.</title>
        <authorList>
            <person name="Ossandon F.J."/>
            <person name="Cardenas J.P."/>
            <person name="Corbett M."/>
            <person name="Quatrini R."/>
            <person name="Holmes D.S."/>
            <person name="Watkin E."/>
        </authorList>
    </citation>
    <scope>NUCLEOTIDE SEQUENCE [LARGE SCALE GENOMIC DNA]</scope>
    <source>
        <strain evidence="8 9">DSM 5130</strain>
    </source>
</reference>
<keyword evidence="2" id="KW-0540">Nuclease</keyword>
<keyword evidence="5" id="KW-0269">Exonuclease</keyword>
<dbReference type="Proteomes" id="UP000029273">
    <property type="component" value="Unassembled WGS sequence"/>
</dbReference>
<sequence length="263" mass="29436">MELVDICFNFAHSGFRADEHAVLKRALEVGVAQLLCTGSDLEDSLASVALAERYPEHLYATVGVHPHRAVTWDDATAGTLRELALAHPKIRAIGETGLDFNRDYSPRHVQERAFEAQLELAAELGLPAFLHEREAHAHFIAILRRHRERLSRAVVHCFTGTRGELDAYLDLDLHIGITGWICDERRGHHLREFIGRIPPDRLMIETDAPYLLPRDMHPKPHSRRNEPAYLPHVLAAVAAAVGRPPEQVASETTATARAFYALP</sequence>
<accession>A0A1A6C658</accession>
<evidence type="ECO:0000256" key="5">
    <source>
        <dbReference type="ARBA" id="ARBA00022839"/>
    </source>
</evidence>
<feature type="binding site" evidence="7">
    <location>
        <position position="131"/>
    </location>
    <ligand>
        <name>a divalent metal cation</name>
        <dbReference type="ChEBI" id="CHEBI:60240"/>
        <label>2</label>
    </ligand>
</feature>
<dbReference type="OrthoDB" id="9810005at2"/>
<evidence type="ECO:0008006" key="10">
    <source>
        <dbReference type="Google" id="ProtNLM"/>
    </source>
</evidence>
<evidence type="ECO:0000256" key="2">
    <source>
        <dbReference type="ARBA" id="ARBA00022722"/>
    </source>
</evidence>
<feature type="binding site" evidence="7">
    <location>
        <position position="156"/>
    </location>
    <ligand>
        <name>a divalent metal cation</name>
        <dbReference type="ChEBI" id="CHEBI:60240"/>
        <label>2</label>
    </ligand>
</feature>
<keyword evidence="9" id="KW-1185">Reference proteome</keyword>
<evidence type="ECO:0000256" key="6">
    <source>
        <dbReference type="ARBA" id="ARBA00022842"/>
    </source>
</evidence>
<comment type="caution">
    <text evidence="8">The sequence shown here is derived from an EMBL/GenBank/DDBJ whole genome shotgun (WGS) entry which is preliminary data.</text>
</comment>
<gene>
    <name evidence="8" type="ORF">Thpro_021094</name>
</gene>
<protein>
    <recommendedName>
        <fullName evidence="10">Hydrolase TatD</fullName>
    </recommendedName>
</protein>
<dbReference type="PANTHER" id="PTHR10060">
    <property type="entry name" value="TATD FAMILY DEOXYRIBONUCLEASE"/>
    <property type="match status" value="1"/>
</dbReference>
<evidence type="ECO:0000256" key="3">
    <source>
        <dbReference type="ARBA" id="ARBA00022723"/>
    </source>
</evidence>
<dbReference type="CDD" id="cd01310">
    <property type="entry name" value="TatD_DNAse"/>
    <property type="match status" value="1"/>
</dbReference>
<dbReference type="Pfam" id="PF01026">
    <property type="entry name" value="TatD_DNase"/>
    <property type="match status" value="1"/>
</dbReference>
<dbReference type="AlphaFoldDB" id="A0A1A6C658"/>
<proteinExistence type="predicted"/>
<keyword evidence="6" id="KW-0460">Magnesium</keyword>
<dbReference type="FunFam" id="3.20.20.140:FF:000018">
    <property type="entry name" value="3'-5' ssDNA/RNA exonuclease TatD"/>
    <property type="match status" value="1"/>
</dbReference>
<dbReference type="PANTHER" id="PTHR10060:SF15">
    <property type="entry name" value="DEOXYRIBONUCLEASE TATDN1"/>
    <property type="match status" value="1"/>
</dbReference>
<dbReference type="STRING" id="160660.BJI67_11600"/>
<keyword evidence="3 7" id="KW-0479">Metal-binding</keyword>